<dbReference type="Pfam" id="PF03949">
    <property type="entry name" value="Malic_M"/>
    <property type="match status" value="1"/>
</dbReference>
<dbReference type="PRINTS" id="PR00072">
    <property type="entry name" value="MALOXRDTASE"/>
</dbReference>
<dbReference type="InterPro" id="IPR037062">
    <property type="entry name" value="Malic_N_dom_sf"/>
</dbReference>
<dbReference type="Gene3D" id="3.40.50.720">
    <property type="entry name" value="NAD(P)-binding Rossmann-like Domain"/>
    <property type="match status" value="1"/>
</dbReference>
<dbReference type="GeneID" id="19017590"/>
<dbReference type="eggNOG" id="KOG1257">
    <property type="taxonomic scope" value="Eukaryota"/>
</dbReference>
<dbReference type="SUPFAM" id="SSF51735">
    <property type="entry name" value="NAD(P)-binding Rossmann-fold domains"/>
    <property type="match status" value="1"/>
</dbReference>
<dbReference type="Proteomes" id="UP000198341">
    <property type="component" value="Chromosome 2"/>
</dbReference>
<dbReference type="SUPFAM" id="SSF53223">
    <property type="entry name" value="Aminoacid dehydrogenase-like, N-terminal domain"/>
    <property type="match status" value="1"/>
</dbReference>
<reference evidence="7 8" key="1">
    <citation type="submission" date="2011-10" db="EMBL/GenBank/DDBJ databases">
        <authorList>
            <person name="Genoscope - CEA"/>
        </authorList>
    </citation>
    <scope>NUCLEOTIDE SEQUENCE [LARGE SCALE GENOMIC DNA]</scope>
    <source>
        <strain evidence="7 8">RCC 1105</strain>
    </source>
</reference>
<feature type="active site" description="Proton donor" evidence="2">
    <location>
        <position position="51"/>
    </location>
</feature>
<dbReference type="GO" id="GO:0046872">
    <property type="term" value="F:metal ion binding"/>
    <property type="evidence" value="ECO:0007669"/>
    <property type="project" value="UniProtKB-KW"/>
</dbReference>
<dbReference type="GO" id="GO:0004473">
    <property type="term" value="F:malate dehydrogenase (decarboxylating) (NADP+) activity"/>
    <property type="evidence" value="ECO:0007669"/>
    <property type="project" value="TreeGrafter"/>
</dbReference>
<dbReference type="AlphaFoldDB" id="K8ERG0"/>
<dbReference type="CDD" id="cd05312">
    <property type="entry name" value="NAD_bind_1_malic_enz"/>
    <property type="match status" value="1"/>
</dbReference>
<dbReference type="SMART" id="SM01274">
    <property type="entry name" value="malic"/>
    <property type="match status" value="1"/>
</dbReference>
<gene>
    <name evidence="7" type="ORF">Bathy02g04770</name>
</gene>
<dbReference type="FunFam" id="3.40.50.720:FF:000635">
    <property type="entry name" value="NADP-dependent malic enzyme"/>
    <property type="match status" value="1"/>
</dbReference>
<dbReference type="GO" id="GO:0006108">
    <property type="term" value="P:malate metabolic process"/>
    <property type="evidence" value="ECO:0007669"/>
    <property type="project" value="TreeGrafter"/>
</dbReference>
<dbReference type="InterPro" id="IPR036291">
    <property type="entry name" value="NAD(P)-bd_dom_sf"/>
</dbReference>
<sequence>MAASASALKTFRSKLLPIEKYSFLRHLQSAEPLTLYRVLAANAMECLPFVYTPTVGEACEKYHVLPATKTSFGLFINKGDVGKVGAKLRKFIEEKDKEDVKVAVVTDGERILGLGDLGANGMGICEGKSMLYTVFGGVDPRKVMSVCIDVGTENEALRAHEEYRGLRENRIRGEMYDELVDEFMREMRMQKPSCLIQFEDFGNANAFRVLENHRRVQPCFNDDIQGTACVTLAALEAALREQKKALKDITVLFYGAGEAGVGIGELVVRALEKSGGLSHEEAKRRCFFMDSKGLVVKSRLHELQPHKIPFAHEYEPVKDLKTAITKLKPTALIGVSTIHNAFDKEVIETMSALNERPIIFPLSNPTSKAECTFEDAMKYSNDKVIFASGSPFPSVVRREDGVEIFPAQANNAYVFPAVGLASVVADCKEITDDHFLVAAETLASLASNDDIDRGYLFPDFTEIEDVTAKIAANVIEKMTKDGTGRMTQEELSEAKRDGFESFTRKRMWKPPPEVSHARL</sequence>
<feature type="binding site" evidence="4">
    <location>
        <position position="199"/>
    </location>
    <ligand>
        <name>a divalent metal cation</name>
        <dbReference type="ChEBI" id="CHEBI:60240"/>
    </ligand>
</feature>
<comment type="similarity">
    <text evidence="1">Belongs to the malic enzymes family.</text>
</comment>
<dbReference type="EMBL" id="FO082277">
    <property type="protein sequence ID" value="CCO14980.1"/>
    <property type="molecule type" value="Genomic_DNA"/>
</dbReference>
<feature type="binding site" evidence="4">
    <location>
        <position position="200"/>
    </location>
    <ligand>
        <name>a divalent metal cation</name>
        <dbReference type="ChEBI" id="CHEBI:60240"/>
    </ligand>
</feature>
<feature type="domain" description="Malic enzyme NAD-binding" evidence="5">
    <location>
        <begin position="224"/>
        <end position="479"/>
    </location>
</feature>
<evidence type="ECO:0000313" key="7">
    <source>
        <dbReference type="EMBL" id="CCO14980.1"/>
    </source>
</evidence>
<evidence type="ECO:0000259" key="6">
    <source>
        <dbReference type="SMART" id="SM01274"/>
    </source>
</evidence>
<dbReference type="Pfam" id="PF00390">
    <property type="entry name" value="malic"/>
    <property type="match status" value="1"/>
</dbReference>
<feature type="binding site" evidence="3">
    <location>
        <position position="110"/>
    </location>
    <ligand>
        <name>(S)-malate</name>
        <dbReference type="ChEBI" id="CHEBI:15589"/>
    </ligand>
</feature>
<dbReference type="PANTHER" id="PTHR23406">
    <property type="entry name" value="MALIC ENZYME-RELATED"/>
    <property type="match status" value="1"/>
</dbReference>
<accession>K8ERG0</accession>
<proteinExistence type="inferred from homology"/>
<dbReference type="InterPro" id="IPR012301">
    <property type="entry name" value="Malic_N_dom"/>
</dbReference>
<evidence type="ECO:0000256" key="4">
    <source>
        <dbReference type="PIRSR" id="PIRSR000106-3"/>
    </source>
</evidence>
<feature type="binding site" evidence="3">
    <location>
        <position position="364"/>
    </location>
    <ligand>
        <name>(S)-malate</name>
        <dbReference type="ChEBI" id="CHEBI:15589"/>
    </ligand>
</feature>
<evidence type="ECO:0000256" key="2">
    <source>
        <dbReference type="PIRSR" id="PIRSR000106-1"/>
    </source>
</evidence>
<dbReference type="PIRSF" id="PIRSF000106">
    <property type="entry name" value="ME"/>
    <property type="match status" value="1"/>
</dbReference>
<dbReference type="NCBIfam" id="NF010052">
    <property type="entry name" value="PRK13529.1"/>
    <property type="match status" value="1"/>
</dbReference>
<keyword evidence="8" id="KW-1185">Reference proteome</keyword>
<dbReference type="SMART" id="SM00919">
    <property type="entry name" value="Malic_M"/>
    <property type="match status" value="1"/>
</dbReference>
<dbReference type="Gene3D" id="3.40.50.10380">
    <property type="entry name" value="Malic enzyme, N-terminal domain"/>
    <property type="match status" value="1"/>
</dbReference>
<dbReference type="InterPro" id="IPR046346">
    <property type="entry name" value="Aminoacid_DH-like_N_sf"/>
</dbReference>
<feature type="binding site" evidence="4">
    <location>
        <position position="223"/>
    </location>
    <ligand>
        <name>a divalent metal cation</name>
        <dbReference type="ChEBI" id="CHEBI:60240"/>
    </ligand>
</feature>
<name>K8ERG0_9CHLO</name>
<dbReference type="RefSeq" id="XP_007514740.1">
    <property type="nucleotide sequence ID" value="XM_007514678.1"/>
</dbReference>
<evidence type="ECO:0000256" key="3">
    <source>
        <dbReference type="PIRSR" id="PIRSR000106-2"/>
    </source>
</evidence>
<protein>
    <submittedName>
        <fullName evidence="7">NADP-dependent malic enzyme</fullName>
    </submittedName>
</protein>
<keyword evidence="4" id="KW-0479">Metal-binding</keyword>
<dbReference type="InterPro" id="IPR001891">
    <property type="entry name" value="Malic_OxRdtase"/>
</dbReference>
<feature type="binding site" evidence="3">
    <location>
        <position position="410"/>
    </location>
    <ligand>
        <name>(S)-malate</name>
        <dbReference type="ChEBI" id="CHEBI:15589"/>
    </ligand>
</feature>
<evidence type="ECO:0000256" key="1">
    <source>
        <dbReference type="ARBA" id="ARBA00008785"/>
    </source>
</evidence>
<dbReference type="InterPro" id="IPR012302">
    <property type="entry name" value="Malic_NAD-bd"/>
</dbReference>
<evidence type="ECO:0000313" key="8">
    <source>
        <dbReference type="Proteomes" id="UP000198341"/>
    </source>
</evidence>
<organism evidence="7 8">
    <name type="scientific">Bathycoccus prasinos</name>
    <dbReference type="NCBI Taxonomy" id="41875"/>
    <lineage>
        <taxon>Eukaryota</taxon>
        <taxon>Viridiplantae</taxon>
        <taxon>Chlorophyta</taxon>
        <taxon>Mamiellophyceae</taxon>
        <taxon>Mamiellales</taxon>
        <taxon>Bathycoccaceae</taxon>
        <taxon>Bathycoccus</taxon>
    </lineage>
</organism>
<dbReference type="OrthoDB" id="5365701at2759"/>
<evidence type="ECO:0000259" key="5">
    <source>
        <dbReference type="SMART" id="SM00919"/>
    </source>
</evidence>
<feature type="active site" description="Proton acceptor" evidence="2">
    <location>
        <position position="128"/>
    </location>
</feature>
<comment type="cofactor">
    <cofactor evidence="4">
        <name>Mg(2+)</name>
        <dbReference type="ChEBI" id="CHEBI:18420"/>
    </cofactor>
    <cofactor evidence="4">
        <name>Mn(2+)</name>
        <dbReference type="ChEBI" id="CHEBI:29035"/>
    </cofactor>
    <text evidence="4">Divalent metal cations. Prefers magnesium or manganese.</text>
</comment>
<dbReference type="STRING" id="41875.K8ERG0"/>
<dbReference type="PANTHER" id="PTHR23406:SF68">
    <property type="entry name" value="MALIC ENZYME"/>
    <property type="match status" value="1"/>
</dbReference>
<feature type="domain" description="Malic enzyme N-terminal" evidence="6">
    <location>
        <begin position="28"/>
        <end position="214"/>
    </location>
</feature>
<dbReference type="KEGG" id="bpg:Bathy02g04770"/>
<dbReference type="GO" id="GO:0051287">
    <property type="term" value="F:NAD binding"/>
    <property type="evidence" value="ECO:0007669"/>
    <property type="project" value="InterPro"/>
</dbReference>